<dbReference type="InterPro" id="IPR016915">
    <property type="entry name" value="UCP029342"/>
</dbReference>
<dbReference type="PROSITE" id="PS52029">
    <property type="entry name" value="LD_TPASE"/>
    <property type="match status" value="1"/>
</dbReference>
<comment type="pathway">
    <text evidence="1 7">Cell wall biogenesis; peptidoglycan biosynthesis.</text>
</comment>
<dbReference type="RefSeq" id="WP_380022054.1">
    <property type="nucleotide sequence ID" value="NZ_JBHSHD010000010.1"/>
</dbReference>
<evidence type="ECO:0000256" key="1">
    <source>
        <dbReference type="ARBA" id="ARBA00004752"/>
    </source>
</evidence>
<dbReference type="CDD" id="cd16913">
    <property type="entry name" value="YkuD_like"/>
    <property type="match status" value="1"/>
</dbReference>
<evidence type="ECO:0000313" key="11">
    <source>
        <dbReference type="Proteomes" id="UP001595886"/>
    </source>
</evidence>
<dbReference type="NCBIfam" id="NF004785">
    <property type="entry name" value="PRK06132.1-2"/>
    <property type="match status" value="1"/>
</dbReference>
<keyword evidence="4 7" id="KW-0133">Cell shape</keyword>
<evidence type="ECO:0000256" key="3">
    <source>
        <dbReference type="ARBA" id="ARBA00022679"/>
    </source>
</evidence>
<name>A0ABV9QZE7_9GAMM</name>
<feature type="active site" description="Proton donor/acceptor" evidence="7">
    <location>
        <position position="120"/>
    </location>
</feature>
<dbReference type="PANTHER" id="PTHR30582:SF2">
    <property type="entry name" value="L,D-TRANSPEPTIDASE YCIB-RELATED"/>
    <property type="match status" value="1"/>
</dbReference>
<accession>A0ABV9QZE7</accession>
<evidence type="ECO:0000313" key="10">
    <source>
        <dbReference type="EMBL" id="MFC4821784.1"/>
    </source>
</evidence>
<evidence type="ECO:0000256" key="7">
    <source>
        <dbReference type="PROSITE-ProRule" id="PRU01373"/>
    </source>
</evidence>
<keyword evidence="6 7" id="KW-0961">Cell wall biogenesis/degradation</keyword>
<feature type="chain" id="PRO_5045495999" evidence="8">
    <location>
        <begin position="27"/>
        <end position="336"/>
    </location>
</feature>
<dbReference type="InterPro" id="IPR038063">
    <property type="entry name" value="Transpep_catalytic_dom"/>
</dbReference>
<gene>
    <name evidence="10" type="ORF">ACFO6Q_15760</name>
</gene>
<evidence type="ECO:0000256" key="8">
    <source>
        <dbReference type="SAM" id="SignalP"/>
    </source>
</evidence>
<evidence type="ECO:0000259" key="9">
    <source>
        <dbReference type="PROSITE" id="PS52029"/>
    </source>
</evidence>
<keyword evidence="8" id="KW-0732">Signal</keyword>
<keyword evidence="5 7" id="KW-0573">Peptidoglycan synthesis</keyword>
<dbReference type="EMBL" id="JBHSHD010000010">
    <property type="protein sequence ID" value="MFC4821784.1"/>
    <property type="molecule type" value="Genomic_DNA"/>
</dbReference>
<feature type="active site" description="Nucleophile" evidence="7">
    <location>
        <position position="133"/>
    </location>
</feature>
<feature type="domain" description="L,D-TPase catalytic" evidence="9">
    <location>
        <begin position="48"/>
        <end position="157"/>
    </location>
</feature>
<reference evidence="11" key="1">
    <citation type="journal article" date="2019" name="Int. J. Syst. Evol. Microbiol.">
        <title>The Global Catalogue of Microorganisms (GCM) 10K type strain sequencing project: providing services to taxonomists for standard genome sequencing and annotation.</title>
        <authorList>
            <consortium name="The Broad Institute Genomics Platform"/>
            <consortium name="The Broad Institute Genome Sequencing Center for Infectious Disease"/>
            <person name="Wu L."/>
            <person name="Ma J."/>
        </authorList>
    </citation>
    <scope>NUCLEOTIDE SEQUENCE [LARGE SCALE GENOMIC DNA]</scope>
    <source>
        <strain evidence="11">CCUG 30340</strain>
    </source>
</reference>
<evidence type="ECO:0000256" key="4">
    <source>
        <dbReference type="ARBA" id="ARBA00022960"/>
    </source>
</evidence>
<dbReference type="SUPFAM" id="SSF141523">
    <property type="entry name" value="L,D-transpeptidase catalytic domain-like"/>
    <property type="match status" value="1"/>
</dbReference>
<dbReference type="PANTHER" id="PTHR30582">
    <property type="entry name" value="L,D-TRANSPEPTIDASE"/>
    <property type="match status" value="1"/>
</dbReference>
<dbReference type="PIRSF" id="PIRSF029342">
    <property type="entry name" value="UCP029342_ErfK/YbiS/YcfS/YnhG"/>
    <property type="match status" value="1"/>
</dbReference>
<comment type="caution">
    <text evidence="10">The sequence shown here is derived from an EMBL/GenBank/DDBJ whole genome shotgun (WGS) entry which is preliminary data.</text>
</comment>
<sequence length="336" mass="35909">MWTQRLAVRIFARAALLLFAAAPACAAGTGLRPGQYLWHPQVAPEGPLVVVVSLDEQRLYVYRNGVAIGYSTISSGRRGHETPSGVFTILQKDRDHRSNRYDDAPMPYMERLTWDGVAMHGGTLPGYPASHGCVRLPHDFAERLFAITRRGDTVVVASGAASPVAIVHPSVLAPVTPSGLPADLRDRAHSAWAWDESAAPPGPLSLVVSTPDRRVHVLRSGIRIGTSRIDVAEGFDFSGAVVFVRLREAGTTASALAAPRWAMYRLRGEAAPTMDELAAKLKVPDEFAARVEAALAPGTSILVVDRPATGMADAAGAAQPVLESETVRDGKLDVSR</sequence>
<dbReference type="InterPro" id="IPR005490">
    <property type="entry name" value="LD_TPept_cat_dom"/>
</dbReference>
<dbReference type="Proteomes" id="UP001595886">
    <property type="component" value="Unassembled WGS sequence"/>
</dbReference>
<evidence type="ECO:0000256" key="2">
    <source>
        <dbReference type="ARBA" id="ARBA00005992"/>
    </source>
</evidence>
<organism evidence="10 11">
    <name type="scientific">Dokdonella ginsengisoli</name>
    <dbReference type="NCBI Taxonomy" id="363846"/>
    <lineage>
        <taxon>Bacteria</taxon>
        <taxon>Pseudomonadati</taxon>
        <taxon>Pseudomonadota</taxon>
        <taxon>Gammaproteobacteria</taxon>
        <taxon>Lysobacterales</taxon>
        <taxon>Rhodanobacteraceae</taxon>
        <taxon>Dokdonella</taxon>
    </lineage>
</organism>
<protein>
    <submittedName>
        <fullName evidence="10">L,D-transpeptidase</fullName>
    </submittedName>
</protein>
<proteinExistence type="inferred from homology"/>
<feature type="signal peptide" evidence="8">
    <location>
        <begin position="1"/>
        <end position="26"/>
    </location>
</feature>
<keyword evidence="3" id="KW-0808">Transferase</keyword>
<evidence type="ECO:0000256" key="6">
    <source>
        <dbReference type="ARBA" id="ARBA00023316"/>
    </source>
</evidence>
<comment type="similarity">
    <text evidence="2">Belongs to the YkuD family.</text>
</comment>
<evidence type="ECO:0000256" key="5">
    <source>
        <dbReference type="ARBA" id="ARBA00022984"/>
    </source>
</evidence>
<dbReference type="InterPro" id="IPR050979">
    <property type="entry name" value="LD-transpeptidase"/>
</dbReference>
<dbReference type="Pfam" id="PF03734">
    <property type="entry name" value="YkuD"/>
    <property type="match status" value="1"/>
</dbReference>
<keyword evidence="11" id="KW-1185">Reference proteome</keyword>
<dbReference type="Gene3D" id="2.40.440.10">
    <property type="entry name" value="L,D-transpeptidase catalytic domain-like"/>
    <property type="match status" value="1"/>
</dbReference>